<reference evidence="2" key="2">
    <citation type="submission" date="2025-09" db="UniProtKB">
        <authorList>
            <consortium name="Ensembl"/>
        </authorList>
    </citation>
    <scope>IDENTIFICATION</scope>
</reference>
<keyword evidence="1" id="KW-0732">Signal</keyword>
<accession>A0A8C8SDM3</accession>
<keyword evidence="3" id="KW-1185">Reference proteome</keyword>
<dbReference type="Ensembl" id="ENSPCET00000018127.1">
    <property type="protein sequence ID" value="ENSPCEP00000017519.1"/>
    <property type="gene ID" value="ENSPCEG00000013755.1"/>
</dbReference>
<organism evidence="2 3">
    <name type="scientific">Pelusios castaneus</name>
    <name type="common">West African mud turtle</name>
    <dbReference type="NCBI Taxonomy" id="367368"/>
    <lineage>
        <taxon>Eukaryota</taxon>
        <taxon>Metazoa</taxon>
        <taxon>Chordata</taxon>
        <taxon>Craniata</taxon>
        <taxon>Vertebrata</taxon>
        <taxon>Euteleostomi</taxon>
        <taxon>Archelosauria</taxon>
        <taxon>Testudinata</taxon>
        <taxon>Testudines</taxon>
        <taxon>Pleurodira</taxon>
        <taxon>Pelomedusidae</taxon>
        <taxon>Pelusios</taxon>
    </lineage>
</organism>
<feature type="signal peptide" evidence="1">
    <location>
        <begin position="1"/>
        <end position="16"/>
    </location>
</feature>
<name>A0A8C8SDM3_9SAUR</name>
<feature type="chain" id="PRO_5034344547" evidence="1">
    <location>
        <begin position="17"/>
        <end position="86"/>
    </location>
</feature>
<dbReference type="AlphaFoldDB" id="A0A8C8SDM3"/>
<evidence type="ECO:0000313" key="3">
    <source>
        <dbReference type="Proteomes" id="UP000694393"/>
    </source>
</evidence>
<protein>
    <submittedName>
        <fullName evidence="2">Uncharacterized protein</fullName>
    </submittedName>
</protein>
<evidence type="ECO:0000313" key="2">
    <source>
        <dbReference type="Ensembl" id="ENSPCEP00000017519.1"/>
    </source>
</evidence>
<sequence length="86" mass="9788">SCVSMVITCFLQLFDALPSKLNCSAAPWARFQFHQNIQYSQFPSQASKRSKGHMFNSWAPSSAHSLSLLVTYPQWGFRICRNCIDV</sequence>
<reference evidence="2" key="1">
    <citation type="submission" date="2025-08" db="UniProtKB">
        <authorList>
            <consortium name="Ensembl"/>
        </authorList>
    </citation>
    <scope>IDENTIFICATION</scope>
</reference>
<evidence type="ECO:0000256" key="1">
    <source>
        <dbReference type="SAM" id="SignalP"/>
    </source>
</evidence>
<dbReference type="Proteomes" id="UP000694393">
    <property type="component" value="Unplaced"/>
</dbReference>
<proteinExistence type="predicted"/>